<dbReference type="SUPFAM" id="SSF46689">
    <property type="entry name" value="Homeodomain-like"/>
    <property type="match status" value="1"/>
</dbReference>
<evidence type="ECO:0000256" key="1">
    <source>
        <dbReference type="ARBA" id="ARBA00023125"/>
    </source>
</evidence>
<dbReference type="PANTHER" id="PTHR43479">
    <property type="entry name" value="ACREF/ENVCD OPERON REPRESSOR-RELATED"/>
    <property type="match status" value="1"/>
</dbReference>
<dbReference type="InterPro" id="IPR050624">
    <property type="entry name" value="HTH-type_Tx_Regulator"/>
</dbReference>
<dbReference type="PATRIC" id="fig|1137280.3.peg.2584"/>
<evidence type="ECO:0000313" key="4">
    <source>
        <dbReference type="EMBL" id="KEF30824.1"/>
    </source>
</evidence>
<evidence type="ECO:0000313" key="5">
    <source>
        <dbReference type="Proteomes" id="UP000035057"/>
    </source>
</evidence>
<dbReference type="Pfam" id="PF13972">
    <property type="entry name" value="TetR"/>
    <property type="match status" value="1"/>
</dbReference>
<dbReference type="EMBL" id="ANIE01000007">
    <property type="protein sequence ID" value="KEF30824.1"/>
    <property type="molecule type" value="Genomic_DNA"/>
</dbReference>
<dbReference type="GO" id="GO:0003677">
    <property type="term" value="F:DNA binding"/>
    <property type="evidence" value="ECO:0007669"/>
    <property type="project" value="UniProtKB-UniRule"/>
</dbReference>
<evidence type="ECO:0000256" key="2">
    <source>
        <dbReference type="PROSITE-ProRule" id="PRU00335"/>
    </source>
</evidence>
<sequence>MADRAIGAPDKKRQTTTIADEFMKTRDKILLSSLELFNERGERNVTTNHIAAHLAISPGNLYYHFRNKSDIIYEIFLEYEKLVDFYLDIPQDRALTLDDLTFYLESVFDGLWSYRFFHRDLEYLLDTDPRLRKDYREFTNRCLSSIQEIFWKLTEAGIIELTSEDLRAAVSLNVWLVVTNWMAFLKTAHAGDEPASLTITELKQGIYQVLTMQMPYLTPEYRDRVVALRERYRPSLPAAGGAPVKVVARKERVG</sequence>
<dbReference type="PROSITE" id="PS50977">
    <property type="entry name" value="HTH_TETR_2"/>
    <property type="match status" value="1"/>
</dbReference>
<name>A0A072MZF6_9GAMM</name>
<proteinExistence type="predicted"/>
<dbReference type="AlphaFoldDB" id="A0A072MZF6"/>
<dbReference type="InterPro" id="IPR001647">
    <property type="entry name" value="HTH_TetR"/>
</dbReference>
<dbReference type="Proteomes" id="UP000035057">
    <property type="component" value="Unassembled WGS sequence"/>
</dbReference>
<comment type="caution">
    <text evidence="4">The sequence shown here is derived from an EMBL/GenBank/DDBJ whole genome shotgun (WGS) entry which is preliminary data.</text>
</comment>
<organism evidence="4 5">
    <name type="scientific">Marinobacter nitratireducens</name>
    <dbReference type="NCBI Taxonomy" id="1137280"/>
    <lineage>
        <taxon>Bacteria</taxon>
        <taxon>Pseudomonadati</taxon>
        <taxon>Pseudomonadota</taxon>
        <taxon>Gammaproteobacteria</taxon>
        <taxon>Pseudomonadales</taxon>
        <taxon>Marinobacteraceae</taxon>
        <taxon>Marinobacter</taxon>
    </lineage>
</organism>
<evidence type="ECO:0000259" key="3">
    <source>
        <dbReference type="PROSITE" id="PS50977"/>
    </source>
</evidence>
<dbReference type="PRINTS" id="PR00455">
    <property type="entry name" value="HTHTETR"/>
</dbReference>
<feature type="DNA-binding region" description="H-T-H motif" evidence="2">
    <location>
        <begin position="46"/>
        <end position="65"/>
    </location>
</feature>
<feature type="domain" description="HTH tetR-type" evidence="3">
    <location>
        <begin position="23"/>
        <end position="83"/>
    </location>
</feature>
<dbReference type="Gene3D" id="1.10.357.10">
    <property type="entry name" value="Tetracycline Repressor, domain 2"/>
    <property type="match status" value="1"/>
</dbReference>
<dbReference type="InterPro" id="IPR009057">
    <property type="entry name" value="Homeodomain-like_sf"/>
</dbReference>
<dbReference type="STRING" id="1137280.D777_02766"/>
<protein>
    <submittedName>
        <fullName evidence="4">Transcriptional regulator, TetR family</fullName>
    </submittedName>
</protein>
<dbReference type="InterPro" id="IPR025722">
    <property type="entry name" value="TetR"/>
</dbReference>
<dbReference type="Pfam" id="PF00440">
    <property type="entry name" value="TetR_N"/>
    <property type="match status" value="1"/>
</dbReference>
<keyword evidence="1 2" id="KW-0238">DNA-binding</keyword>
<dbReference type="PANTHER" id="PTHR43479:SF12">
    <property type="entry name" value="TRANSCRIPTIONAL REGULATORY PROTEIN"/>
    <property type="match status" value="1"/>
</dbReference>
<accession>A0A072MZF6</accession>
<gene>
    <name evidence="4" type="ORF">D777_02766</name>
</gene>
<reference evidence="4 5" key="1">
    <citation type="submission" date="2012-12" db="EMBL/GenBank/DDBJ databases">
        <title>Genome assembly of Marinobacter sp. AK21.</title>
        <authorList>
            <person name="Khatri I."/>
            <person name="Kumar R."/>
            <person name="Vaidya B."/>
            <person name="Subramanian S."/>
            <person name="Pinnaka A."/>
        </authorList>
    </citation>
    <scope>NUCLEOTIDE SEQUENCE [LARGE SCALE GENOMIC DNA]</scope>
    <source>
        <strain evidence="4 5">AK21</strain>
    </source>
</reference>
<keyword evidence="5" id="KW-1185">Reference proteome</keyword>